<dbReference type="InterPro" id="IPR007034">
    <property type="entry name" value="BMS1_TSR1_C"/>
</dbReference>
<dbReference type="PANTHER" id="PTHR12858">
    <property type="entry name" value="RIBOSOME BIOGENESIS PROTEIN"/>
    <property type="match status" value="1"/>
</dbReference>
<dbReference type="GO" id="GO:0000479">
    <property type="term" value="P:endonucleolytic cleavage of tricistronic rRNA transcript (SSU-rRNA, 5.8S rRNA, LSU-rRNA)"/>
    <property type="evidence" value="ECO:0007669"/>
    <property type="project" value="TreeGrafter"/>
</dbReference>
<evidence type="ECO:0000313" key="3">
    <source>
        <dbReference type="Proteomes" id="UP000075714"/>
    </source>
</evidence>
<dbReference type="SMART" id="SM01362">
    <property type="entry name" value="DUF663"/>
    <property type="match status" value="1"/>
</dbReference>
<accession>A0A150H081</accession>
<comment type="caution">
    <text evidence="2">The sequence shown here is derived from an EMBL/GenBank/DDBJ whole genome shotgun (WGS) entry which is preliminary data.</text>
</comment>
<protein>
    <recommendedName>
        <fullName evidence="1">Ribosome biogenesis protein BMS1/TSR1 C-terminal domain-containing protein</fullName>
    </recommendedName>
</protein>
<dbReference type="STRING" id="33097.A0A150H081"/>
<dbReference type="EMBL" id="LSYV01000003">
    <property type="protein sequence ID" value="KXZ55576.1"/>
    <property type="molecule type" value="Genomic_DNA"/>
</dbReference>
<proteinExistence type="predicted"/>
<dbReference type="GO" id="GO:0030688">
    <property type="term" value="C:preribosome, small subunit precursor"/>
    <property type="evidence" value="ECO:0007669"/>
    <property type="project" value="TreeGrafter"/>
</dbReference>
<evidence type="ECO:0000259" key="1">
    <source>
        <dbReference type="SMART" id="SM01362"/>
    </source>
</evidence>
<dbReference type="OrthoDB" id="119302at2759"/>
<dbReference type="Pfam" id="PF04950">
    <property type="entry name" value="RIBIOP_C"/>
    <property type="match status" value="1"/>
</dbReference>
<dbReference type="GO" id="GO:0034511">
    <property type="term" value="F:U3 snoRNA binding"/>
    <property type="evidence" value="ECO:0007669"/>
    <property type="project" value="TreeGrafter"/>
</dbReference>
<evidence type="ECO:0000313" key="2">
    <source>
        <dbReference type="EMBL" id="KXZ55576.1"/>
    </source>
</evidence>
<name>A0A150H081_GONPE</name>
<keyword evidence="3" id="KW-1185">Reference proteome</keyword>
<organism evidence="2 3">
    <name type="scientific">Gonium pectorale</name>
    <name type="common">Green alga</name>
    <dbReference type="NCBI Taxonomy" id="33097"/>
    <lineage>
        <taxon>Eukaryota</taxon>
        <taxon>Viridiplantae</taxon>
        <taxon>Chlorophyta</taxon>
        <taxon>core chlorophytes</taxon>
        <taxon>Chlorophyceae</taxon>
        <taxon>CS clade</taxon>
        <taxon>Chlamydomonadales</taxon>
        <taxon>Volvocaceae</taxon>
        <taxon>Gonium</taxon>
    </lineage>
</organism>
<sequence>MQAGQHAVASVYAPIMYPPLPLLAFKLPGGEGEGRQSGPAQLAAVGALRDCNPDRINLKRIMLTGVPVRVHRRRATVRFMFHNPDDVRWFRPVELFTKYGRRGRITEPLGTHGTMKCLFDSPLQQRDTVCMALYKRAFPRWPRDMGFAER</sequence>
<reference evidence="3" key="1">
    <citation type="journal article" date="2016" name="Nat. Commun.">
        <title>The Gonium pectorale genome demonstrates co-option of cell cycle regulation during the evolution of multicellularity.</title>
        <authorList>
            <person name="Hanschen E.R."/>
            <person name="Marriage T.N."/>
            <person name="Ferris P.J."/>
            <person name="Hamaji T."/>
            <person name="Toyoda A."/>
            <person name="Fujiyama A."/>
            <person name="Neme R."/>
            <person name="Noguchi H."/>
            <person name="Minakuchi Y."/>
            <person name="Suzuki M."/>
            <person name="Kawai-Toyooka H."/>
            <person name="Smith D.R."/>
            <person name="Sparks H."/>
            <person name="Anderson J."/>
            <person name="Bakaric R."/>
            <person name="Luria V."/>
            <person name="Karger A."/>
            <person name="Kirschner M.W."/>
            <person name="Durand P.M."/>
            <person name="Michod R.E."/>
            <person name="Nozaki H."/>
            <person name="Olson B.J."/>
        </authorList>
    </citation>
    <scope>NUCLEOTIDE SEQUENCE [LARGE SCALE GENOMIC DNA]</scope>
    <source>
        <strain evidence="3">NIES-2863</strain>
    </source>
</reference>
<dbReference type="AlphaFoldDB" id="A0A150H081"/>
<dbReference type="InterPro" id="IPR039761">
    <property type="entry name" value="Bms1/Tsr1"/>
</dbReference>
<dbReference type="GO" id="GO:0000462">
    <property type="term" value="P:maturation of SSU-rRNA from tricistronic rRNA transcript (SSU-rRNA, 5.8S rRNA, LSU-rRNA)"/>
    <property type="evidence" value="ECO:0007669"/>
    <property type="project" value="TreeGrafter"/>
</dbReference>
<feature type="domain" description="Ribosome biogenesis protein BMS1/TSR1 C-terminal" evidence="1">
    <location>
        <begin position="1"/>
        <end position="137"/>
    </location>
</feature>
<dbReference type="PANTHER" id="PTHR12858:SF1">
    <property type="entry name" value="PRE-RRNA-PROCESSING PROTEIN TSR1 HOMOLOG"/>
    <property type="match status" value="1"/>
</dbReference>
<dbReference type="Proteomes" id="UP000075714">
    <property type="component" value="Unassembled WGS sequence"/>
</dbReference>
<gene>
    <name evidence="2" type="ORF">GPECTOR_2g1125</name>
</gene>
<dbReference type="GO" id="GO:0005525">
    <property type="term" value="F:GTP binding"/>
    <property type="evidence" value="ECO:0007669"/>
    <property type="project" value="TreeGrafter"/>
</dbReference>
<dbReference type="GO" id="GO:0003924">
    <property type="term" value="F:GTPase activity"/>
    <property type="evidence" value="ECO:0007669"/>
    <property type="project" value="TreeGrafter"/>
</dbReference>